<proteinExistence type="predicted"/>
<accession>A0ABN7WFR6</accession>
<reference evidence="2 3" key="1">
    <citation type="submission" date="2021-06" db="EMBL/GenBank/DDBJ databases">
        <authorList>
            <person name="Kallberg Y."/>
            <person name="Tangrot J."/>
            <person name="Rosling A."/>
        </authorList>
    </citation>
    <scope>NUCLEOTIDE SEQUENCE [LARGE SCALE GENOMIC DNA]</scope>
    <source>
        <strain evidence="2 3">120-4 pot B 10/14</strain>
    </source>
</reference>
<name>A0ABN7WFR6_GIGMA</name>
<dbReference type="Proteomes" id="UP000789901">
    <property type="component" value="Unassembled WGS sequence"/>
</dbReference>
<comment type="caution">
    <text evidence="2">The sequence shown here is derived from an EMBL/GenBank/DDBJ whole genome shotgun (WGS) entry which is preliminary data.</text>
</comment>
<dbReference type="EMBL" id="CAJVQB010042499">
    <property type="protein sequence ID" value="CAG8830461.1"/>
    <property type="molecule type" value="Genomic_DNA"/>
</dbReference>
<gene>
    <name evidence="2" type="ORF">GMARGA_LOCUS30328</name>
</gene>
<keyword evidence="3" id="KW-1185">Reference proteome</keyword>
<evidence type="ECO:0000313" key="3">
    <source>
        <dbReference type="Proteomes" id="UP000789901"/>
    </source>
</evidence>
<feature type="region of interest" description="Disordered" evidence="1">
    <location>
        <begin position="85"/>
        <end position="126"/>
    </location>
</feature>
<protein>
    <submittedName>
        <fullName evidence="2">25184_t:CDS:1</fullName>
    </submittedName>
</protein>
<sequence>IATNVMPLPEEIHNQFNLEYLKQMRSNNMMSSEMSYNISKKTRYSTGFGVLKKALNLAISLNCDDELLGILHRFIGDKQKLSTNYSTIDNDNNKDHTNTNQNSDNSDIPIQVTDPPKRGRPSNWLTSSTECDNTVSKCKRQALAPLDKNIQFNKSIFKETNNTYIEVDQDNELSADNQVREEGAVNKYKCGVCGSFGHNARNKKTCSQQNSS</sequence>
<feature type="non-terminal residue" evidence="2">
    <location>
        <position position="1"/>
    </location>
</feature>
<evidence type="ECO:0000256" key="1">
    <source>
        <dbReference type="SAM" id="MobiDB-lite"/>
    </source>
</evidence>
<organism evidence="2 3">
    <name type="scientific">Gigaspora margarita</name>
    <dbReference type="NCBI Taxonomy" id="4874"/>
    <lineage>
        <taxon>Eukaryota</taxon>
        <taxon>Fungi</taxon>
        <taxon>Fungi incertae sedis</taxon>
        <taxon>Mucoromycota</taxon>
        <taxon>Glomeromycotina</taxon>
        <taxon>Glomeromycetes</taxon>
        <taxon>Diversisporales</taxon>
        <taxon>Gigasporaceae</taxon>
        <taxon>Gigaspora</taxon>
    </lineage>
</organism>
<evidence type="ECO:0000313" key="2">
    <source>
        <dbReference type="EMBL" id="CAG8830461.1"/>
    </source>
</evidence>